<dbReference type="HOGENOM" id="CLU_144049_1_0_6"/>
<dbReference type="RefSeq" id="WP_045959705.1">
    <property type="nucleotide sequence ID" value="NZ_FO704551.1"/>
</dbReference>
<dbReference type="OrthoDB" id="2652925at2"/>
<evidence type="ECO:0000313" key="1">
    <source>
        <dbReference type="EMBL" id="CDG22859.1"/>
    </source>
</evidence>
<dbReference type="Proteomes" id="UP000032735">
    <property type="component" value="Chromosome"/>
</dbReference>
<dbReference type="EMBL" id="FO704551">
    <property type="protein sequence ID" value="CDG22859.1"/>
    <property type="molecule type" value="Genomic_DNA"/>
</dbReference>
<sequence length="97" mass="11360">MNIDFLEKSGVIIFNDFSISDDIPLKNQLDELKEDMLQVEFPNGYLLDIGWKPSFEIDGKFKLVLIKEFNWENPVYLDSASNLFELEEKIQLAMQKL</sequence>
<accession>A0A068R779</accession>
<gene>
    <name evidence="1" type="ORF">XPG1_3223</name>
</gene>
<keyword evidence="2" id="KW-1185">Reference proteome</keyword>
<proteinExistence type="predicted"/>
<dbReference type="KEGG" id="xpo:XPG1_3223"/>
<name>A0A068R779_9GAMM</name>
<reference evidence="1 2" key="1">
    <citation type="submission" date="2013-07" db="EMBL/GenBank/DDBJ databases">
        <authorList>
            <person name="Genoscope - CEA"/>
        </authorList>
    </citation>
    <scope>NUCLEOTIDE SEQUENCE [LARGE SCALE GENOMIC DNA]</scope>
    <source>
        <strain evidence="1 2">G6</strain>
    </source>
</reference>
<evidence type="ECO:0000313" key="2">
    <source>
        <dbReference type="Proteomes" id="UP000032735"/>
    </source>
</evidence>
<protein>
    <submittedName>
        <fullName evidence="1">Uncharacterized protein</fullName>
    </submittedName>
</protein>
<organism evidence="1 2">
    <name type="scientific">Xenorhabdus poinarii G6</name>
    <dbReference type="NCBI Taxonomy" id="1354304"/>
    <lineage>
        <taxon>Bacteria</taxon>
        <taxon>Pseudomonadati</taxon>
        <taxon>Pseudomonadota</taxon>
        <taxon>Gammaproteobacteria</taxon>
        <taxon>Enterobacterales</taxon>
        <taxon>Morganellaceae</taxon>
        <taxon>Xenorhabdus</taxon>
    </lineage>
</organism>
<dbReference type="AlphaFoldDB" id="A0A068R779"/>